<keyword evidence="1" id="KW-1133">Transmembrane helix</keyword>
<keyword evidence="3" id="KW-1185">Reference proteome</keyword>
<keyword evidence="1" id="KW-0472">Membrane</keyword>
<accession>A0ABY4CIQ2</accession>
<sequence>MKIILGILNIIVAICIGLQAAVIARVGAVNQIPQLEGDGGAGLLFSLLILVAVIFYFVKPIFSIPLFILAALTGILASLIYSDPVMIAWSIAPLFMVAFLLLNRRIRFLKQAKMAHLAKK</sequence>
<feature type="transmembrane region" description="Helical" evidence="1">
    <location>
        <begin position="64"/>
        <end position="81"/>
    </location>
</feature>
<reference evidence="2" key="1">
    <citation type="submission" date="2021-12" db="EMBL/GenBank/DDBJ databases">
        <title>Alicyclobacillaceae gen. nov., sp. nov., isolated from chalcocite enrichment system.</title>
        <authorList>
            <person name="Jiang Z."/>
        </authorList>
    </citation>
    <scope>NUCLEOTIDE SEQUENCE</scope>
    <source>
        <strain evidence="2">MYW30-H2</strain>
    </source>
</reference>
<dbReference type="Proteomes" id="UP000830167">
    <property type="component" value="Chromosome"/>
</dbReference>
<protein>
    <recommendedName>
        <fullName evidence="4">Lipoprotein</fullName>
    </recommendedName>
</protein>
<evidence type="ECO:0008006" key="4">
    <source>
        <dbReference type="Google" id="ProtNLM"/>
    </source>
</evidence>
<name>A0ABY4CIQ2_9BACL</name>
<feature type="transmembrane region" description="Helical" evidence="1">
    <location>
        <begin position="7"/>
        <end position="28"/>
    </location>
</feature>
<feature type="transmembrane region" description="Helical" evidence="1">
    <location>
        <begin position="87"/>
        <end position="103"/>
    </location>
</feature>
<dbReference type="RefSeq" id="WP_347437080.1">
    <property type="nucleotide sequence ID" value="NZ_CP089291.1"/>
</dbReference>
<organism evidence="2 3">
    <name type="scientific">Fodinisporobacter ferrooxydans</name>
    <dbReference type="NCBI Taxonomy" id="2901836"/>
    <lineage>
        <taxon>Bacteria</taxon>
        <taxon>Bacillati</taxon>
        <taxon>Bacillota</taxon>
        <taxon>Bacilli</taxon>
        <taxon>Bacillales</taxon>
        <taxon>Alicyclobacillaceae</taxon>
        <taxon>Fodinisporobacter</taxon>
    </lineage>
</organism>
<evidence type="ECO:0000256" key="1">
    <source>
        <dbReference type="SAM" id="Phobius"/>
    </source>
</evidence>
<evidence type="ECO:0000313" key="2">
    <source>
        <dbReference type="EMBL" id="UOF90386.1"/>
    </source>
</evidence>
<feature type="transmembrane region" description="Helical" evidence="1">
    <location>
        <begin position="40"/>
        <end position="57"/>
    </location>
</feature>
<dbReference type="EMBL" id="CP089291">
    <property type="protein sequence ID" value="UOF90386.1"/>
    <property type="molecule type" value="Genomic_DNA"/>
</dbReference>
<keyword evidence="1" id="KW-0812">Transmembrane</keyword>
<proteinExistence type="predicted"/>
<evidence type="ECO:0000313" key="3">
    <source>
        <dbReference type="Proteomes" id="UP000830167"/>
    </source>
</evidence>
<gene>
    <name evidence="2" type="ORF">LSG31_21435</name>
</gene>